<evidence type="ECO:0000313" key="2">
    <source>
        <dbReference type="Proteomes" id="UP000199440"/>
    </source>
</evidence>
<dbReference type="RefSeq" id="WP_089891376.1">
    <property type="nucleotide sequence ID" value="NZ_FNGV01000008.1"/>
</dbReference>
<proteinExistence type="predicted"/>
<evidence type="ECO:0000313" key="1">
    <source>
        <dbReference type="EMBL" id="SDM37735.1"/>
    </source>
</evidence>
<name>A0A1G9SS96_9FLAO</name>
<organism evidence="1 2">
    <name type="scientific">Kriegella aquimaris</name>
    <dbReference type="NCBI Taxonomy" id="192904"/>
    <lineage>
        <taxon>Bacteria</taxon>
        <taxon>Pseudomonadati</taxon>
        <taxon>Bacteroidota</taxon>
        <taxon>Flavobacteriia</taxon>
        <taxon>Flavobacteriales</taxon>
        <taxon>Flavobacteriaceae</taxon>
        <taxon>Kriegella</taxon>
    </lineage>
</organism>
<dbReference type="PROSITE" id="PS51257">
    <property type="entry name" value="PROKAR_LIPOPROTEIN"/>
    <property type="match status" value="1"/>
</dbReference>
<dbReference type="EMBL" id="FNGV01000008">
    <property type="protein sequence ID" value="SDM37735.1"/>
    <property type="molecule type" value="Genomic_DNA"/>
</dbReference>
<protein>
    <submittedName>
        <fullName evidence="1">Uncharacterized protein</fullName>
    </submittedName>
</protein>
<dbReference type="OrthoDB" id="1443520at2"/>
<dbReference type="AlphaFoldDB" id="A0A1G9SS96"/>
<sequence>MGKLFISCAILFLFSSCKENKGPLVVEDNTNSIIATASWPKKAVINAKATDIIKDWPKFSAMDTAFDALYTVENPEDVKLVIENLIENQKLLEASKYPEVFDVPQIKSRQKVFKTYILKIKGNLEYRLDVEEPVLEMITAYNALRNQFNVIVNNTLDTKLILEE</sequence>
<keyword evidence="2" id="KW-1185">Reference proteome</keyword>
<reference evidence="1 2" key="1">
    <citation type="submission" date="2016-10" db="EMBL/GenBank/DDBJ databases">
        <authorList>
            <person name="de Groot N.N."/>
        </authorList>
    </citation>
    <scope>NUCLEOTIDE SEQUENCE [LARGE SCALE GENOMIC DNA]</scope>
    <source>
        <strain evidence="1 2">DSM 19886</strain>
    </source>
</reference>
<gene>
    <name evidence="1" type="ORF">SAMN04488514_10861</name>
</gene>
<dbReference type="Proteomes" id="UP000199440">
    <property type="component" value="Unassembled WGS sequence"/>
</dbReference>
<accession>A0A1G9SS96</accession>